<dbReference type="GO" id="GO:0016491">
    <property type="term" value="F:oxidoreductase activity"/>
    <property type="evidence" value="ECO:0007669"/>
    <property type="project" value="InterPro"/>
</dbReference>
<name>A0A5P9XUL6_ACITH</name>
<feature type="transmembrane region" description="Helical" evidence="2">
    <location>
        <begin position="107"/>
        <end position="127"/>
    </location>
</feature>
<proteinExistence type="predicted"/>
<dbReference type="GO" id="GO:0016020">
    <property type="term" value="C:membrane"/>
    <property type="evidence" value="ECO:0007669"/>
    <property type="project" value="InterPro"/>
</dbReference>
<dbReference type="InterPro" id="IPR027387">
    <property type="entry name" value="Cytb/b6-like_sf"/>
</dbReference>
<keyword evidence="2" id="KW-0812">Transmembrane</keyword>
<keyword evidence="2" id="KW-0472">Membrane</keyword>
<evidence type="ECO:0000313" key="4">
    <source>
        <dbReference type="EMBL" id="QFX96896.1"/>
    </source>
</evidence>
<dbReference type="InterPro" id="IPR005797">
    <property type="entry name" value="Cyt_b/b6_N"/>
</dbReference>
<accession>A0A5P9XUL6</accession>
<reference evidence="4 5" key="1">
    <citation type="submission" date="2019-10" db="EMBL/GenBank/DDBJ databases">
        <authorList>
            <person name="Wang R."/>
        </authorList>
    </citation>
    <scope>NUCLEOTIDE SEQUENCE [LARGE SCALE GENOMIC DNA]</scope>
    <source>
        <strain evidence="4 5">ATCC 19377</strain>
    </source>
</reference>
<dbReference type="Pfam" id="PF13631">
    <property type="entry name" value="Cytochrom_B_N_2"/>
    <property type="match status" value="1"/>
</dbReference>
<evidence type="ECO:0000313" key="5">
    <source>
        <dbReference type="Proteomes" id="UP000363590"/>
    </source>
</evidence>
<gene>
    <name evidence="4" type="ORF">GCD22_02745</name>
</gene>
<dbReference type="KEGG" id="atx:GCD22_02745"/>
<feature type="transmembrane region" description="Helical" evidence="2">
    <location>
        <begin position="32"/>
        <end position="56"/>
    </location>
</feature>
<evidence type="ECO:0000259" key="3">
    <source>
        <dbReference type="PROSITE" id="PS51002"/>
    </source>
</evidence>
<dbReference type="AlphaFoldDB" id="A0A5P9XUL6"/>
<keyword evidence="2" id="KW-1133">Transmembrane helix</keyword>
<dbReference type="SUPFAM" id="SSF81342">
    <property type="entry name" value="Transmembrane di-heme cytochromes"/>
    <property type="match status" value="1"/>
</dbReference>
<dbReference type="EMBL" id="CP045571">
    <property type="protein sequence ID" value="QFX96896.1"/>
    <property type="molecule type" value="Genomic_DNA"/>
</dbReference>
<organism evidence="4 5">
    <name type="scientific">Acidithiobacillus thiooxidans ATCC 19377</name>
    <dbReference type="NCBI Taxonomy" id="637390"/>
    <lineage>
        <taxon>Bacteria</taxon>
        <taxon>Pseudomonadati</taxon>
        <taxon>Pseudomonadota</taxon>
        <taxon>Acidithiobacillia</taxon>
        <taxon>Acidithiobacillales</taxon>
        <taxon>Acidithiobacillaceae</taxon>
        <taxon>Acidithiobacillus</taxon>
    </lineage>
</organism>
<protein>
    <recommendedName>
        <fullName evidence="3">Cytochrome b/b6 N-terminal region profile domain-containing protein</fullName>
    </recommendedName>
</protein>
<dbReference type="GeneID" id="60696990"/>
<comment type="subunit">
    <text evidence="1">The main subunits of complex b-c1 are: cytochrome b, cytochrome c1 and the Rieske protein.</text>
</comment>
<dbReference type="Proteomes" id="UP000363590">
    <property type="component" value="Chromosome"/>
</dbReference>
<feature type="transmembrane region" description="Helical" evidence="2">
    <location>
        <begin position="161"/>
        <end position="182"/>
    </location>
</feature>
<dbReference type="GO" id="GO:0009055">
    <property type="term" value="F:electron transfer activity"/>
    <property type="evidence" value="ECO:0007669"/>
    <property type="project" value="InterPro"/>
</dbReference>
<evidence type="ECO:0000256" key="1">
    <source>
        <dbReference type="ARBA" id="ARBA00011649"/>
    </source>
</evidence>
<feature type="transmembrane region" description="Helical" evidence="2">
    <location>
        <begin position="76"/>
        <end position="95"/>
    </location>
</feature>
<feature type="domain" description="Cytochrome b/b6 N-terminal region profile" evidence="3">
    <location>
        <begin position="1"/>
        <end position="192"/>
    </location>
</feature>
<dbReference type="InterPro" id="IPR016174">
    <property type="entry name" value="Di-haem_cyt_TM"/>
</dbReference>
<sequence length="214" mass="24245">MNIDKVLQKGLKSFLPLKDDLPTEMPAYVNSFGYFFGTMTLASLAVVFMSGTVLAFFGPDWWHFNSVGQFFNAMHFWSVEVFYLAVIMHLTFKFFKAAWRGNRFRTWVNGWIIFIITIFSGISGTLLQANWDAQWNSQQGKAAFNALGLSWMNWMNYTTVLTLHVVFFAGLILFFVVTHLAFVRSESPVHPIVNGGKGEIDDGNARALGEGDEK</sequence>
<evidence type="ECO:0000256" key="2">
    <source>
        <dbReference type="SAM" id="Phobius"/>
    </source>
</evidence>
<dbReference type="Gene3D" id="1.20.810.10">
    <property type="entry name" value="Cytochrome Bc1 Complex, Chain C"/>
    <property type="match status" value="1"/>
</dbReference>
<dbReference type="PROSITE" id="PS51002">
    <property type="entry name" value="CYTB_NTER"/>
    <property type="match status" value="1"/>
</dbReference>
<dbReference type="GO" id="GO:0022904">
    <property type="term" value="P:respiratory electron transport chain"/>
    <property type="evidence" value="ECO:0007669"/>
    <property type="project" value="InterPro"/>
</dbReference>
<dbReference type="RefSeq" id="WP_051690773.1">
    <property type="nucleotide sequence ID" value="NZ_CP045571.1"/>
</dbReference>